<dbReference type="AlphaFoldDB" id="A0A235FCZ8"/>
<dbReference type="Pfam" id="PF10720">
    <property type="entry name" value="DUF2515"/>
    <property type="match status" value="1"/>
</dbReference>
<name>A0A235FCZ8_9BACL</name>
<reference evidence="1 2" key="1">
    <citation type="submission" date="2017-07" db="EMBL/GenBank/DDBJ databases">
        <title>Fictibacillus sp. nov. GDSW-R2A3 Genome sequencing and assembly.</title>
        <authorList>
            <person name="Mayilraj S."/>
        </authorList>
    </citation>
    <scope>NUCLEOTIDE SEQUENCE [LARGE SCALE GENOMIC DNA]</scope>
    <source>
        <strain evidence="1 2">GDSW-R2A3</strain>
    </source>
</reference>
<evidence type="ECO:0000313" key="1">
    <source>
        <dbReference type="EMBL" id="OYD58665.1"/>
    </source>
</evidence>
<accession>A0A235FCZ8</accession>
<organism evidence="1 2">
    <name type="scientific">Fictibacillus aquaticus</name>
    <dbReference type="NCBI Taxonomy" id="2021314"/>
    <lineage>
        <taxon>Bacteria</taxon>
        <taxon>Bacillati</taxon>
        <taxon>Bacillota</taxon>
        <taxon>Bacilli</taxon>
        <taxon>Bacillales</taxon>
        <taxon>Fictibacillaceae</taxon>
        <taxon>Fictibacillus</taxon>
    </lineage>
</organism>
<dbReference type="OrthoDB" id="2690514at2"/>
<dbReference type="Proteomes" id="UP000215059">
    <property type="component" value="Unassembled WGS sequence"/>
</dbReference>
<evidence type="ECO:0008006" key="3">
    <source>
        <dbReference type="Google" id="ProtNLM"/>
    </source>
</evidence>
<dbReference type="InterPro" id="IPR019658">
    <property type="entry name" value="DUF2515"/>
</dbReference>
<dbReference type="RefSeq" id="WP_094250626.1">
    <property type="nucleotide sequence ID" value="NZ_JBHLXL010000001.1"/>
</dbReference>
<sequence length="394" mass="46357">MGNHKRSLPKLTMIPSGHLAGALQRRLPNQSVWKVPADIISQISALAASVRTQPVSLLSCEDFTLYKKIKERTFALNLNNLTRTNAYLQFFHQHTEIKWSFLAHMVSRNAGYYMTDLQGELIPKLLDEKTRRKWFLLLEHSNYMIFHDAFPQLLVYEESKKRKKDLFHLLPFFGVSKIMVPVWKMFFTNKNREILPLFLILNEQRYIEDRVLKQPYYHDVLQSKAFYWQEALNLTHILFPAGKSLYGLQSKRFSSWRERVEFGGALFKILFSPCQFSSIYEFASSKEHTGSREDFCGEIFSSKKHDCTAYGKERIGFFKLKKGAHPLFSPQLLQVWPEGERPCIQKSDWYQSMDDFKDSLFIREPLWKGIYHSYFSSLHKIELSVLAHEWINKG</sequence>
<evidence type="ECO:0000313" key="2">
    <source>
        <dbReference type="Proteomes" id="UP000215059"/>
    </source>
</evidence>
<proteinExistence type="predicted"/>
<dbReference type="EMBL" id="NOII01000001">
    <property type="protein sequence ID" value="OYD58665.1"/>
    <property type="molecule type" value="Genomic_DNA"/>
</dbReference>
<comment type="caution">
    <text evidence="1">The sequence shown here is derived from an EMBL/GenBank/DDBJ whole genome shotgun (WGS) entry which is preliminary data.</text>
</comment>
<protein>
    <recommendedName>
        <fullName evidence="3">DUF2515 domain-containing protein</fullName>
    </recommendedName>
</protein>
<keyword evidence="2" id="KW-1185">Reference proteome</keyword>
<gene>
    <name evidence="1" type="ORF">CGZ90_01825</name>
</gene>